<evidence type="ECO:0000256" key="3">
    <source>
        <dbReference type="ARBA" id="ARBA00022679"/>
    </source>
</evidence>
<evidence type="ECO:0000256" key="2">
    <source>
        <dbReference type="ARBA" id="ARBA00012483"/>
    </source>
</evidence>
<dbReference type="AlphaFoldDB" id="A0A835HBA4"/>
<feature type="domain" description="RING-type" evidence="10">
    <location>
        <begin position="406"/>
        <end position="447"/>
    </location>
</feature>
<protein>
    <recommendedName>
        <fullName evidence="2">RING-type E3 ubiquitin transferase</fullName>
        <ecNumber evidence="2">2.3.2.27</ecNumber>
    </recommendedName>
</protein>
<keyword evidence="12" id="KW-1185">Reference proteome</keyword>
<gene>
    <name evidence="11" type="ORF">IFM89_036026</name>
</gene>
<accession>A0A835HBA4</accession>
<reference evidence="11 12" key="1">
    <citation type="submission" date="2020-10" db="EMBL/GenBank/DDBJ databases">
        <title>The Coptis chinensis genome and diversification of protoberbering-type alkaloids.</title>
        <authorList>
            <person name="Wang B."/>
            <person name="Shu S."/>
            <person name="Song C."/>
            <person name="Liu Y."/>
        </authorList>
    </citation>
    <scope>NUCLEOTIDE SEQUENCE [LARGE SCALE GENOMIC DNA]</scope>
    <source>
        <strain evidence="11">HL-2020</strain>
        <tissue evidence="11">Leaf</tissue>
    </source>
</reference>
<evidence type="ECO:0000313" key="11">
    <source>
        <dbReference type="EMBL" id="KAF9595008.1"/>
    </source>
</evidence>
<feature type="compositionally biased region" description="Basic residues" evidence="9">
    <location>
        <begin position="196"/>
        <end position="210"/>
    </location>
</feature>
<dbReference type="PROSITE" id="PS50089">
    <property type="entry name" value="ZF_RING_2"/>
    <property type="match status" value="1"/>
</dbReference>
<comment type="caution">
    <text evidence="11">The sequence shown here is derived from an EMBL/GenBank/DDBJ whole genome shotgun (WGS) entry which is preliminary data.</text>
</comment>
<dbReference type="InterPro" id="IPR045191">
    <property type="entry name" value="MBR1/2-like"/>
</dbReference>
<feature type="region of interest" description="Disordered" evidence="9">
    <location>
        <begin position="103"/>
        <end position="122"/>
    </location>
</feature>
<dbReference type="OrthoDB" id="8062037at2759"/>
<proteinExistence type="predicted"/>
<dbReference type="Proteomes" id="UP000631114">
    <property type="component" value="Unassembled WGS sequence"/>
</dbReference>
<dbReference type="PANTHER" id="PTHR22937:SF122">
    <property type="entry name" value="RING-TYPE E3 UBIQUITIN TRANSFERASE"/>
    <property type="match status" value="1"/>
</dbReference>
<evidence type="ECO:0000256" key="9">
    <source>
        <dbReference type="SAM" id="MobiDB-lite"/>
    </source>
</evidence>
<comment type="catalytic activity">
    <reaction evidence="1">
        <text>S-ubiquitinyl-[E2 ubiquitin-conjugating enzyme]-L-cysteine + [acceptor protein]-L-lysine = [E2 ubiquitin-conjugating enzyme]-L-cysteine + N(6)-ubiquitinyl-[acceptor protein]-L-lysine.</text>
        <dbReference type="EC" id="2.3.2.27"/>
    </reaction>
</comment>
<dbReference type="InterPro" id="IPR013083">
    <property type="entry name" value="Znf_RING/FYVE/PHD"/>
</dbReference>
<dbReference type="Pfam" id="PF13639">
    <property type="entry name" value="zf-RING_2"/>
    <property type="match status" value="1"/>
</dbReference>
<feature type="non-terminal residue" evidence="11">
    <location>
        <position position="454"/>
    </location>
</feature>
<evidence type="ECO:0000256" key="8">
    <source>
        <dbReference type="PROSITE-ProRule" id="PRU00175"/>
    </source>
</evidence>
<dbReference type="PANTHER" id="PTHR22937">
    <property type="entry name" value="E3 UBIQUITIN-PROTEIN LIGASE RNF165"/>
    <property type="match status" value="1"/>
</dbReference>
<evidence type="ECO:0000313" key="12">
    <source>
        <dbReference type="Proteomes" id="UP000631114"/>
    </source>
</evidence>
<evidence type="ECO:0000259" key="10">
    <source>
        <dbReference type="PROSITE" id="PS50089"/>
    </source>
</evidence>
<feature type="region of interest" description="Disordered" evidence="9">
    <location>
        <begin position="137"/>
        <end position="157"/>
    </location>
</feature>
<dbReference type="SMART" id="SM00184">
    <property type="entry name" value="RING"/>
    <property type="match status" value="1"/>
</dbReference>
<feature type="region of interest" description="Disordered" evidence="9">
    <location>
        <begin position="262"/>
        <end position="281"/>
    </location>
</feature>
<evidence type="ECO:0000256" key="7">
    <source>
        <dbReference type="ARBA" id="ARBA00022833"/>
    </source>
</evidence>
<keyword evidence="4" id="KW-0479">Metal-binding</keyword>
<sequence length="454" mass="50860">VPEIFLISNFYTGFYRQETRTHQRVGHLDLQIATFHLKPVKRSNHEFLFDLKAFVISLNAHPHIPSNQFANNQSFSLSLFVQLEIMVSVAENITEARYNRRSRNNSVISPSPPSPQMPPLLQSTRCKPTISSLFLSTFTNNNNNTGTNESSSSSLKTNKKMNFTSSKFRGLGCTSSSAQVSGPGDVIRTSADWQAKKVRKKKQRNSHKKKNDNQQVNAGNLNNPTSVVVVPDVWCAPGIGFSTDAAAAASVDCVVSRRPVQGRGRNDGGERMNHRERSCAARRTANVEHVSILDSPEFGTSRFGSDVFRASHHRCRHHSPGRLAEIMLFQSGLMSGGRSDRHDRYRDWRLDVDHMSYEELLELGDRIGYVSTGLREDEILRCLRKTKHAILDALSSRFSTEVEGKCSICQEEYETGDELGKLECGHSYHMGCIKKWLLQKNSCPVCKVAAASQQ</sequence>
<feature type="compositionally biased region" description="Polar residues" evidence="9">
    <location>
        <begin position="213"/>
        <end position="223"/>
    </location>
</feature>
<evidence type="ECO:0000256" key="4">
    <source>
        <dbReference type="ARBA" id="ARBA00022723"/>
    </source>
</evidence>
<dbReference type="GO" id="GO:0061630">
    <property type="term" value="F:ubiquitin protein ligase activity"/>
    <property type="evidence" value="ECO:0007669"/>
    <property type="project" value="UniProtKB-EC"/>
</dbReference>
<dbReference type="InterPro" id="IPR001841">
    <property type="entry name" value="Znf_RING"/>
</dbReference>
<keyword evidence="3" id="KW-0808">Transferase</keyword>
<name>A0A835HBA4_9MAGN</name>
<dbReference type="EC" id="2.3.2.27" evidence="2"/>
<evidence type="ECO:0000256" key="6">
    <source>
        <dbReference type="ARBA" id="ARBA00022786"/>
    </source>
</evidence>
<dbReference type="GO" id="GO:0008270">
    <property type="term" value="F:zinc ion binding"/>
    <property type="evidence" value="ECO:0007669"/>
    <property type="project" value="UniProtKB-KW"/>
</dbReference>
<keyword evidence="7" id="KW-0862">Zinc</keyword>
<keyword evidence="6" id="KW-0833">Ubl conjugation pathway</keyword>
<evidence type="ECO:0000256" key="5">
    <source>
        <dbReference type="ARBA" id="ARBA00022771"/>
    </source>
</evidence>
<keyword evidence="5 8" id="KW-0863">Zinc-finger</keyword>
<feature type="compositionally biased region" description="Basic and acidic residues" evidence="9">
    <location>
        <begin position="264"/>
        <end position="279"/>
    </location>
</feature>
<dbReference type="EMBL" id="JADFTS010000008">
    <property type="protein sequence ID" value="KAF9595008.1"/>
    <property type="molecule type" value="Genomic_DNA"/>
</dbReference>
<dbReference type="SUPFAM" id="SSF57850">
    <property type="entry name" value="RING/U-box"/>
    <property type="match status" value="1"/>
</dbReference>
<feature type="region of interest" description="Disordered" evidence="9">
    <location>
        <begin position="173"/>
        <end position="223"/>
    </location>
</feature>
<evidence type="ECO:0000256" key="1">
    <source>
        <dbReference type="ARBA" id="ARBA00000900"/>
    </source>
</evidence>
<dbReference type="Gene3D" id="3.30.40.10">
    <property type="entry name" value="Zinc/RING finger domain, C3HC4 (zinc finger)"/>
    <property type="match status" value="1"/>
</dbReference>
<organism evidence="11 12">
    <name type="scientific">Coptis chinensis</name>
    <dbReference type="NCBI Taxonomy" id="261450"/>
    <lineage>
        <taxon>Eukaryota</taxon>
        <taxon>Viridiplantae</taxon>
        <taxon>Streptophyta</taxon>
        <taxon>Embryophyta</taxon>
        <taxon>Tracheophyta</taxon>
        <taxon>Spermatophyta</taxon>
        <taxon>Magnoliopsida</taxon>
        <taxon>Ranunculales</taxon>
        <taxon>Ranunculaceae</taxon>
        <taxon>Coptidoideae</taxon>
        <taxon>Coptis</taxon>
    </lineage>
</organism>